<evidence type="ECO:0000313" key="2">
    <source>
        <dbReference type="EMBL" id="MFC3478586.1"/>
    </source>
</evidence>
<dbReference type="PANTHER" id="PTHR37507">
    <property type="entry name" value="SPORULATION PROTEIN YDCC"/>
    <property type="match status" value="1"/>
</dbReference>
<comment type="caution">
    <text evidence="2">The sequence shown here is derived from an EMBL/GenBank/DDBJ whole genome shotgun (WGS) entry which is preliminary data.</text>
</comment>
<accession>A0ABD5NH60</accession>
<dbReference type="RefSeq" id="WP_232570123.1">
    <property type="nucleotide sequence ID" value="NZ_CP089466.1"/>
</dbReference>
<dbReference type="InterPro" id="IPR052944">
    <property type="entry name" value="Sporulation_related"/>
</dbReference>
<dbReference type="Proteomes" id="UP001595660">
    <property type="component" value="Unassembled WGS sequence"/>
</dbReference>
<reference evidence="2 3" key="1">
    <citation type="journal article" date="2019" name="Int. J. Syst. Evol. Microbiol.">
        <title>The Global Catalogue of Microorganisms (GCM) 10K type strain sequencing project: providing services to taxonomists for standard genome sequencing and annotation.</title>
        <authorList>
            <consortium name="The Broad Institute Genomics Platform"/>
            <consortium name="The Broad Institute Genome Sequencing Center for Infectious Disease"/>
            <person name="Wu L."/>
            <person name="Ma J."/>
        </authorList>
    </citation>
    <scope>NUCLEOTIDE SEQUENCE [LARGE SCALE GENOMIC DNA]</scope>
    <source>
        <strain evidence="2 3">CGMCC 1.12562</strain>
    </source>
</reference>
<dbReference type="GeneID" id="69118404"/>
<dbReference type="AlphaFoldDB" id="A0ABD5NH60"/>
<dbReference type="EMBL" id="JBHRWN010000002">
    <property type="protein sequence ID" value="MFC3478586.1"/>
    <property type="molecule type" value="Genomic_DNA"/>
</dbReference>
<gene>
    <name evidence="2" type="ORF">ACFOKC_12715</name>
</gene>
<proteinExistence type="predicted"/>
<keyword evidence="3" id="KW-1185">Reference proteome</keyword>
<dbReference type="PANTHER" id="PTHR37507:SF2">
    <property type="entry name" value="SPORULATION PROTEIN YDCC"/>
    <property type="match status" value="1"/>
</dbReference>
<protein>
    <submittedName>
        <fullName evidence="2">Outer membrane lipoprotein carrier protein LolA</fullName>
    </submittedName>
</protein>
<keyword evidence="2" id="KW-0449">Lipoprotein</keyword>
<dbReference type="Gene3D" id="2.50.20.10">
    <property type="entry name" value="Lipoprotein localisation LolA/LolB/LppX"/>
    <property type="match status" value="1"/>
</dbReference>
<dbReference type="SUPFAM" id="SSF89392">
    <property type="entry name" value="Prokaryotic lipoproteins and lipoprotein localization factors"/>
    <property type="match status" value="1"/>
</dbReference>
<evidence type="ECO:0000256" key="1">
    <source>
        <dbReference type="SAM" id="MobiDB-lite"/>
    </source>
</evidence>
<sequence length="395" mass="41325">MRADGASTRSPLVAVALAVALAASAAVGGVLAFGSPGAPTPDPIGLDASEAYDDVDGLQATRTTVVERGGETHRTVAEVRLRPGTQYRHIAVEAATDRRYELVVANGSALALYDRDANAVARFGLSGPVDPRTPGDRIEALFERLNVTAPDGSASTTASVSPLPVVPRTDDGPTPTATDAGHLRISFDGTATVDGREAYVLRVSEAAGAASDFEQTLWVDAEHFFPLKQRTEWADGGESASVTTTYENVTFDPGLGDDAFAFDAPANATVETLDTPEQTTYATVDRLREATDLAVPRPDVPVSFRLAYASKTNGEVSGVGVQYVSETGSLSVAKYSRTFPARGDRTVSLGETEAAVSVGSTTSVSWNCGDYRYTVRGQGVPVDVLVSVAKSVACE</sequence>
<organism evidence="2 3">
    <name type="scientific">Halobacterium litoreum</name>
    <dbReference type="NCBI Taxonomy" id="2039234"/>
    <lineage>
        <taxon>Archaea</taxon>
        <taxon>Methanobacteriati</taxon>
        <taxon>Methanobacteriota</taxon>
        <taxon>Stenosarchaea group</taxon>
        <taxon>Halobacteria</taxon>
        <taxon>Halobacteriales</taxon>
        <taxon>Halobacteriaceae</taxon>
        <taxon>Halobacterium</taxon>
    </lineage>
</organism>
<evidence type="ECO:0000313" key="3">
    <source>
        <dbReference type="Proteomes" id="UP001595660"/>
    </source>
</evidence>
<dbReference type="InterPro" id="IPR029046">
    <property type="entry name" value="LolA/LolB/LppX"/>
</dbReference>
<name>A0ABD5NH60_9EURY</name>
<feature type="region of interest" description="Disordered" evidence="1">
    <location>
        <begin position="151"/>
        <end position="178"/>
    </location>
</feature>